<evidence type="ECO:0008006" key="3">
    <source>
        <dbReference type="Google" id="ProtNLM"/>
    </source>
</evidence>
<keyword evidence="1" id="KW-0812">Transmembrane</keyword>
<organism evidence="2">
    <name type="scientific">Vibrio lentus</name>
    <dbReference type="NCBI Taxonomy" id="136468"/>
    <lineage>
        <taxon>Bacteria</taxon>
        <taxon>Pseudomonadati</taxon>
        <taxon>Pseudomonadota</taxon>
        <taxon>Gammaproteobacteria</taxon>
        <taxon>Vibrionales</taxon>
        <taxon>Vibrionaceae</taxon>
        <taxon>Vibrio</taxon>
    </lineage>
</organism>
<gene>
    <name evidence="2" type="ORF">BCT99_24450</name>
</gene>
<sequence length="201" mass="22650">MRRIRRFVRNWWFRPATITSITGAIISFVIVTAVILIMIMNSWLPTGESSSSEGRQELSYMITMVSLLVATFVMIYSSMQHRQKLTPVLSYLISESGKKNDNKAYSLILCNEGEPSVIIRDVFFYDSNDKISKIQPKQPITKTLSSMETLTVPLTSKQCKDFTNNSSAIDIIVCSNSGKIYAIKAKPKLLLEGHKLVKKSS</sequence>
<reference evidence="2" key="2">
    <citation type="submission" date="2016-07" db="EMBL/GenBank/DDBJ databases">
        <authorList>
            <person name="Kauffman K."/>
            <person name="Arevalo P."/>
            <person name="Polz M.F."/>
        </authorList>
    </citation>
    <scope>NUCLEOTIDE SEQUENCE</scope>
    <source>
        <strain evidence="2">10N.261.52.F7</strain>
    </source>
</reference>
<dbReference type="RefSeq" id="WP_102279173.1">
    <property type="nucleotide sequence ID" value="NZ_JAJGZN020000009.1"/>
</dbReference>
<name>A0AB36XIJ6_9VIBR</name>
<accession>A0AB36XIJ6</accession>
<dbReference type="EMBL" id="MCXM01000026">
    <property type="protein sequence ID" value="PMK44722.1"/>
    <property type="molecule type" value="Genomic_DNA"/>
</dbReference>
<reference evidence="2" key="3">
    <citation type="journal article" date="2018" name="Nature">
        <title>A major lineage of non-tailed dsDNA viruses as unrecognized killers of marine bacteria.</title>
        <authorList>
            <person name="Kauffman K.M."/>
            <person name="Hussain F.A."/>
            <person name="Yang J."/>
            <person name="Arevalo P."/>
            <person name="Brown J.M."/>
            <person name="Chang W.K."/>
            <person name="VanInsberghe D."/>
            <person name="Elsherbini J."/>
            <person name="Sharma R.S."/>
            <person name="Cutler M.B."/>
            <person name="Kelly L."/>
            <person name="Polz M.F."/>
        </authorList>
    </citation>
    <scope>NUCLEOTIDE SEQUENCE</scope>
    <source>
        <strain evidence="2">10N.261.52.F7</strain>
    </source>
</reference>
<proteinExistence type="predicted"/>
<dbReference type="AlphaFoldDB" id="A0AB36XIJ6"/>
<protein>
    <recommendedName>
        <fullName evidence="3">Pili assembly chaperone</fullName>
    </recommendedName>
</protein>
<feature type="transmembrane region" description="Helical" evidence="1">
    <location>
        <begin position="12"/>
        <end position="38"/>
    </location>
</feature>
<comment type="caution">
    <text evidence="2">The sequence shown here is derived from an EMBL/GenBank/DDBJ whole genome shotgun (WGS) entry which is preliminary data.</text>
</comment>
<keyword evidence="1" id="KW-1133">Transmembrane helix</keyword>
<keyword evidence="1" id="KW-0472">Membrane</keyword>
<evidence type="ECO:0000313" key="2">
    <source>
        <dbReference type="EMBL" id="PMK44722.1"/>
    </source>
</evidence>
<evidence type="ECO:0000256" key="1">
    <source>
        <dbReference type="SAM" id="Phobius"/>
    </source>
</evidence>
<reference key="1">
    <citation type="submission" date="2016-07" db="EMBL/GenBank/DDBJ databases">
        <title>Nontailed viruses are major unrecognized killers of bacteria in the ocean.</title>
        <authorList>
            <person name="Kauffman K."/>
            <person name="Hussain F."/>
            <person name="Yang J."/>
            <person name="Arevalo P."/>
            <person name="Brown J."/>
            <person name="Cutler M."/>
            <person name="Kelly L."/>
            <person name="Polz M.F."/>
        </authorList>
    </citation>
    <scope>NUCLEOTIDE SEQUENCE [LARGE SCALE GENOMIC DNA]</scope>
    <source>
        <strain>10N.261.52.F7</strain>
    </source>
</reference>
<feature type="transmembrane region" description="Helical" evidence="1">
    <location>
        <begin position="58"/>
        <end position="76"/>
    </location>
</feature>